<organism evidence="1 2">
    <name type="scientific">candidate division WOR-1 bacterium DG_54_3</name>
    <dbReference type="NCBI Taxonomy" id="1703775"/>
    <lineage>
        <taxon>Bacteria</taxon>
        <taxon>Bacillati</taxon>
        <taxon>Saganbacteria</taxon>
    </lineage>
</organism>
<evidence type="ECO:0008006" key="3">
    <source>
        <dbReference type="Google" id="ProtNLM"/>
    </source>
</evidence>
<reference evidence="1 2" key="1">
    <citation type="journal article" date="2015" name="Microbiome">
        <title>Genomic resolution of linkages in carbon, nitrogen, and sulfur cycling among widespread estuary sediment bacteria.</title>
        <authorList>
            <person name="Baker B.J."/>
            <person name="Lazar C.S."/>
            <person name="Teske A.P."/>
            <person name="Dick G.J."/>
        </authorList>
    </citation>
    <scope>NUCLEOTIDE SEQUENCE [LARGE SCALE GENOMIC DNA]</scope>
    <source>
        <strain evidence="1">DG_54_3</strain>
    </source>
</reference>
<accession>A0A0S7XP20</accession>
<dbReference type="Proteomes" id="UP000051861">
    <property type="component" value="Unassembled WGS sequence"/>
</dbReference>
<dbReference type="PROSITE" id="PS00448">
    <property type="entry name" value="CLOS_CELLULOSOME_RPT"/>
    <property type="match status" value="1"/>
</dbReference>
<dbReference type="Gene3D" id="1.10.1330.10">
    <property type="entry name" value="Dockerin domain"/>
    <property type="match status" value="1"/>
</dbReference>
<evidence type="ECO:0000313" key="1">
    <source>
        <dbReference type="EMBL" id="KPJ64100.1"/>
    </source>
</evidence>
<dbReference type="EMBL" id="LIZX01000199">
    <property type="protein sequence ID" value="KPJ64100.1"/>
    <property type="molecule type" value="Genomic_DNA"/>
</dbReference>
<dbReference type="SUPFAM" id="SSF63446">
    <property type="entry name" value="Type I dockerin domain"/>
    <property type="match status" value="1"/>
</dbReference>
<dbReference type="GO" id="GO:0000272">
    <property type="term" value="P:polysaccharide catabolic process"/>
    <property type="evidence" value="ECO:0007669"/>
    <property type="project" value="InterPro"/>
</dbReference>
<evidence type="ECO:0000313" key="2">
    <source>
        <dbReference type="Proteomes" id="UP000051861"/>
    </source>
</evidence>
<gene>
    <name evidence="1" type="ORF">AMJ44_13365</name>
</gene>
<dbReference type="InterPro" id="IPR036439">
    <property type="entry name" value="Dockerin_dom_sf"/>
</dbReference>
<proteinExistence type="predicted"/>
<dbReference type="AlphaFoldDB" id="A0A0S7XP20"/>
<sequence>MMDLSQKPYPHGPGIECWDTKILELASDSTWVYWNEGADSMLVPPHFWLALAASAKPDRKMEDGSRILIATMTFKVEGSWSCEELTIDTCWWPPSSRLQFGSGVRPAYTYIPRQLLPITRGIGIPGGSLDCPFPESRHTNGTFQSEGKFRAYVDDCGVVSWVYVDYPLPPGISDAQVVFTTPPGSRYADGHVVYTVADHCQHGGDIWLWLANNVVNGPVAWCDFEVFLSNNPPRLNLPESVFTLVDQTVELEISVSDLDSDSLEIVWDGFWHEPDSLQPPTNPPFYDGGNPGLLTWLPTQADSGFWICSFSATDVCGAVHTHRVTIFVGTLVCGDCIEDTLIDLGDLLYLLNYVYKGGPSPVPPCRGDVNCDAVVDLGDMLHLISYLYKSGPAPCFVCCAGVPARTYSRPDLTH</sequence>
<comment type="caution">
    <text evidence="1">The sequence shown here is derived from an EMBL/GenBank/DDBJ whole genome shotgun (WGS) entry which is preliminary data.</text>
</comment>
<name>A0A0S7XP20_UNCSA</name>
<dbReference type="GO" id="GO:0004553">
    <property type="term" value="F:hydrolase activity, hydrolyzing O-glycosyl compounds"/>
    <property type="evidence" value="ECO:0007669"/>
    <property type="project" value="InterPro"/>
</dbReference>
<protein>
    <recommendedName>
        <fullName evidence="3">Dockerin domain-containing protein</fullName>
    </recommendedName>
</protein>
<dbReference type="InterPro" id="IPR002105">
    <property type="entry name" value="Dockerin_1_rpt"/>
</dbReference>